<dbReference type="STRING" id="655863.F0XLH8"/>
<feature type="compositionally biased region" description="Basic and acidic residues" evidence="5">
    <location>
        <begin position="32"/>
        <end position="42"/>
    </location>
</feature>
<dbReference type="GO" id="GO:0016020">
    <property type="term" value="C:membrane"/>
    <property type="evidence" value="ECO:0007669"/>
    <property type="project" value="UniProtKB-SubCell"/>
</dbReference>
<evidence type="ECO:0000256" key="1">
    <source>
        <dbReference type="ARBA" id="ARBA00004141"/>
    </source>
</evidence>
<feature type="transmembrane region" description="Helical" evidence="6">
    <location>
        <begin position="60"/>
        <end position="82"/>
    </location>
</feature>
<dbReference type="Proteomes" id="UP000007796">
    <property type="component" value="Unassembled WGS sequence"/>
</dbReference>
<sequence>MAAQVDERTPLLPAATGSASTTTTTTTTAETAPKRSEIKNGHEGAGQNWLSTFMTPANRVLLAGFIISLSFGFTQVSIFYVFHLMECDVYYSNHPPYDGPGDRCSRNEIAAGTATQFSILGMTTTFAGTWNLFVSGQQVKAWGPRAALILQSSVPAIRVATQIVGVIAGGQVGIWIIQITQVITILGGPAGYILVVNTIAGEVVPPVQRTELFGKLQGCIMLGGATGFLLGGLVGDNFGIIRPFQTAFFLFCFASIYARVAMPYISPDSLVDKTKTPRHRGISSLFQPLKVLLPQKIRLASGRLAAHYGVFFLCFGNFLGVLATGYAPVLLQMYATAVFEFDQAKNGWLLSGNSFMRAIFLIFIFPRIISWGRKWFVSRAQKEALAGKAGSTGSSTTTLRSSGTSSSTVSAVTATGTRDNVLPTEPEQFEAPTSAQIEEEPVVTAEPAADEEKAAYAFDLFFLRWSLLVDGVLTAGAALATQGWHMYLLTVLLPFGSGSAPAAKGVITSMCPSSQRTDALNAITLVENIARLATLGLFGFIFSALAEIGQSQLTFYCNGAVAIVAMLVLMLSHFPPADSVLVDEDEDETATLLPPSEDESREETSTS</sequence>
<feature type="transmembrane region" description="Helical" evidence="6">
    <location>
        <begin position="305"/>
        <end position="327"/>
    </location>
</feature>
<feature type="transmembrane region" description="Helical" evidence="6">
    <location>
        <begin position="347"/>
        <end position="369"/>
    </location>
</feature>
<feature type="transmembrane region" description="Helical" evidence="6">
    <location>
        <begin position="174"/>
        <end position="200"/>
    </location>
</feature>
<feature type="transmembrane region" description="Helical" evidence="6">
    <location>
        <begin position="461"/>
        <end position="480"/>
    </location>
</feature>
<dbReference type="InterPro" id="IPR036259">
    <property type="entry name" value="MFS_trans_sf"/>
</dbReference>
<keyword evidence="8" id="KW-1185">Reference proteome</keyword>
<keyword evidence="2 6" id="KW-0812">Transmembrane</keyword>
<dbReference type="PANTHER" id="PTHR23507">
    <property type="entry name" value="ZGC:174356"/>
    <property type="match status" value="1"/>
</dbReference>
<feature type="transmembrane region" description="Helical" evidence="6">
    <location>
        <begin position="212"/>
        <end position="234"/>
    </location>
</feature>
<feature type="region of interest" description="Disordered" evidence="5">
    <location>
        <begin position="583"/>
        <end position="607"/>
    </location>
</feature>
<feature type="transmembrane region" description="Helical" evidence="6">
    <location>
        <begin position="240"/>
        <end position="260"/>
    </location>
</feature>
<dbReference type="Pfam" id="PF07690">
    <property type="entry name" value="MFS_1"/>
    <property type="match status" value="1"/>
</dbReference>
<proteinExistence type="predicted"/>
<evidence type="ECO:0000256" key="3">
    <source>
        <dbReference type="ARBA" id="ARBA00022989"/>
    </source>
</evidence>
<dbReference type="InterPro" id="IPR011701">
    <property type="entry name" value="MFS"/>
</dbReference>
<evidence type="ECO:0008006" key="9">
    <source>
        <dbReference type="Google" id="ProtNLM"/>
    </source>
</evidence>
<feature type="compositionally biased region" description="Low complexity" evidence="5">
    <location>
        <begin position="14"/>
        <end position="31"/>
    </location>
</feature>
<evidence type="ECO:0000256" key="2">
    <source>
        <dbReference type="ARBA" id="ARBA00022692"/>
    </source>
</evidence>
<reference evidence="7 8" key="1">
    <citation type="journal article" date="2011" name="Proc. Natl. Acad. Sci. U.S.A.">
        <title>Genome and transcriptome analyses of the mountain pine beetle-fungal symbiont Grosmannia clavigera, a lodgepole pine pathogen.</title>
        <authorList>
            <person name="DiGuistini S."/>
            <person name="Wang Y."/>
            <person name="Liao N.Y."/>
            <person name="Taylor G."/>
            <person name="Tanguay P."/>
            <person name="Feau N."/>
            <person name="Henrissat B."/>
            <person name="Chan S.K."/>
            <person name="Hesse-Orce U."/>
            <person name="Alamouti S.M."/>
            <person name="Tsui C.K.M."/>
            <person name="Docking R.T."/>
            <person name="Levasseur A."/>
            <person name="Haridas S."/>
            <person name="Robertson G."/>
            <person name="Birol I."/>
            <person name="Holt R.A."/>
            <person name="Marra M.A."/>
            <person name="Hamelin R.C."/>
            <person name="Hirst M."/>
            <person name="Jones S.J.M."/>
            <person name="Bohlmann J."/>
            <person name="Breuil C."/>
        </authorList>
    </citation>
    <scope>NUCLEOTIDE SEQUENCE [LARGE SCALE GENOMIC DNA]</scope>
    <source>
        <strain evidence="8">kw1407 / UAMH 11150</strain>
    </source>
</reference>
<accession>F0XLH8</accession>
<feature type="transmembrane region" description="Helical" evidence="6">
    <location>
        <begin position="115"/>
        <end position="134"/>
    </location>
</feature>
<keyword evidence="4 6" id="KW-0472">Membrane</keyword>
<dbReference type="eggNOG" id="ENOG502S731">
    <property type="taxonomic scope" value="Eukaryota"/>
</dbReference>
<dbReference type="GeneID" id="25979624"/>
<name>F0XLH8_GROCL</name>
<evidence type="ECO:0000313" key="8">
    <source>
        <dbReference type="Proteomes" id="UP000007796"/>
    </source>
</evidence>
<protein>
    <recommendedName>
        <fullName evidence="9">Major facilitator superfamily transporter</fullName>
    </recommendedName>
</protein>
<dbReference type="AlphaFoldDB" id="F0XLH8"/>
<dbReference type="OrthoDB" id="5204190at2759"/>
<dbReference type="RefSeq" id="XP_014170755.1">
    <property type="nucleotide sequence ID" value="XM_014315280.1"/>
</dbReference>
<dbReference type="Gene3D" id="1.20.1250.20">
    <property type="entry name" value="MFS general substrate transporter like domains"/>
    <property type="match status" value="2"/>
</dbReference>
<feature type="region of interest" description="Disordered" evidence="5">
    <location>
        <begin position="388"/>
        <end position="442"/>
    </location>
</feature>
<feature type="transmembrane region" description="Helical" evidence="6">
    <location>
        <begin position="519"/>
        <end position="541"/>
    </location>
</feature>
<evidence type="ECO:0000313" key="7">
    <source>
        <dbReference type="EMBL" id="EFX01273.1"/>
    </source>
</evidence>
<dbReference type="HOGENOM" id="CLU_025399_0_0_1"/>
<feature type="region of interest" description="Disordered" evidence="5">
    <location>
        <begin position="1"/>
        <end position="43"/>
    </location>
</feature>
<feature type="transmembrane region" description="Helical" evidence="6">
    <location>
        <begin position="553"/>
        <end position="571"/>
    </location>
</feature>
<feature type="compositionally biased region" description="Low complexity" evidence="5">
    <location>
        <begin position="388"/>
        <end position="418"/>
    </location>
</feature>
<dbReference type="EMBL" id="GL629794">
    <property type="protein sequence ID" value="EFX01273.1"/>
    <property type="molecule type" value="Genomic_DNA"/>
</dbReference>
<gene>
    <name evidence="7" type="ORF">CMQ_6215</name>
</gene>
<comment type="subcellular location">
    <subcellularLocation>
        <location evidence="1">Membrane</location>
        <topology evidence="1">Multi-pass membrane protein</topology>
    </subcellularLocation>
</comment>
<dbReference type="InParanoid" id="F0XLH8"/>
<feature type="transmembrane region" description="Helical" evidence="6">
    <location>
        <begin position="146"/>
        <end position="168"/>
    </location>
</feature>
<evidence type="ECO:0000256" key="4">
    <source>
        <dbReference type="ARBA" id="ARBA00023136"/>
    </source>
</evidence>
<dbReference type="GO" id="GO:0022857">
    <property type="term" value="F:transmembrane transporter activity"/>
    <property type="evidence" value="ECO:0007669"/>
    <property type="project" value="InterPro"/>
</dbReference>
<dbReference type="PANTHER" id="PTHR23507:SF13">
    <property type="entry name" value="MFS GENERAL SUBSTRATE TRANSPORTER"/>
    <property type="match status" value="1"/>
</dbReference>
<keyword evidence="3 6" id="KW-1133">Transmembrane helix</keyword>
<evidence type="ECO:0000256" key="5">
    <source>
        <dbReference type="SAM" id="MobiDB-lite"/>
    </source>
</evidence>
<evidence type="ECO:0000256" key="6">
    <source>
        <dbReference type="SAM" id="Phobius"/>
    </source>
</evidence>
<organism evidence="8">
    <name type="scientific">Grosmannia clavigera (strain kw1407 / UAMH 11150)</name>
    <name type="common">Blue stain fungus</name>
    <name type="synonym">Graphiocladiella clavigera</name>
    <dbReference type="NCBI Taxonomy" id="655863"/>
    <lineage>
        <taxon>Eukaryota</taxon>
        <taxon>Fungi</taxon>
        <taxon>Dikarya</taxon>
        <taxon>Ascomycota</taxon>
        <taxon>Pezizomycotina</taxon>
        <taxon>Sordariomycetes</taxon>
        <taxon>Sordariomycetidae</taxon>
        <taxon>Ophiostomatales</taxon>
        <taxon>Ophiostomataceae</taxon>
        <taxon>Leptographium</taxon>
    </lineage>
</organism>
<dbReference type="SUPFAM" id="SSF103473">
    <property type="entry name" value="MFS general substrate transporter"/>
    <property type="match status" value="2"/>
</dbReference>